<evidence type="ECO:0000256" key="8">
    <source>
        <dbReference type="HAMAP-Rule" id="MF_00530"/>
    </source>
</evidence>
<keyword evidence="3 8" id="KW-0813">Transport</keyword>
<evidence type="ECO:0000259" key="10">
    <source>
        <dbReference type="Pfam" id="PF02823"/>
    </source>
</evidence>
<evidence type="ECO:0000256" key="9">
    <source>
        <dbReference type="RuleBase" id="RU003656"/>
    </source>
</evidence>
<dbReference type="InterPro" id="IPR036771">
    <property type="entry name" value="ATPsynth_dsu/esu_N"/>
</dbReference>
<evidence type="ECO:0000256" key="1">
    <source>
        <dbReference type="ARBA" id="ARBA00004202"/>
    </source>
</evidence>
<dbReference type="RefSeq" id="WP_349637263.1">
    <property type="nucleotide sequence ID" value="NZ_CP090958.1"/>
</dbReference>
<evidence type="ECO:0000256" key="2">
    <source>
        <dbReference type="ARBA" id="ARBA00005712"/>
    </source>
</evidence>
<gene>
    <name evidence="8" type="primary">atpC</name>
    <name evidence="11" type="ORF">LWF01_10015</name>
</gene>
<reference evidence="11 12" key="1">
    <citation type="submission" date="2023-05" db="EMBL/GenBank/DDBJ databases">
        <title>Lithophilousrod everest ZFBP1038 complete genpme.</title>
        <authorList>
            <person name="Tian M."/>
        </authorList>
    </citation>
    <scope>NUCLEOTIDE SEQUENCE [LARGE SCALE GENOMIC DNA]</scope>
    <source>
        <strain evidence="11 12">ZFBP1038</strain>
    </source>
</reference>
<dbReference type="PANTHER" id="PTHR13822:SF10">
    <property type="entry name" value="ATP SYNTHASE EPSILON CHAIN, CHLOROPLASTIC"/>
    <property type="match status" value="1"/>
</dbReference>
<dbReference type="HAMAP" id="MF_00530">
    <property type="entry name" value="ATP_synth_epsil_bac"/>
    <property type="match status" value="1"/>
</dbReference>
<keyword evidence="8" id="KW-1003">Cell membrane</keyword>
<dbReference type="InterPro" id="IPR020546">
    <property type="entry name" value="ATP_synth_F1_dsu/esu_N"/>
</dbReference>
<comment type="function">
    <text evidence="8">Produces ATP from ADP in the presence of a proton gradient across the membrane.</text>
</comment>
<dbReference type="Pfam" id="PF02823">
    <property type="entry name" value="ATP-synt_DE_N"/>
    <property type="match status" value="1"/>
</dbReference>
<comment type="similarity">
    <text evidence="2 8 9">Belongs to the ATPase epsilon chain family.</text>
</comment>
<evidence type="ECO:0000256" key="7">
    <source>
        <dbReference type="ARBA" id="ARBA00023310"/>
    </source>
</evidence>
<evidence type="ECO:0000256" key="6">
    <source>
        <dbReference type="ARBA" id="ARBA00023196"/>
    </source>
</evidence>
<sequence length="94" mass="9817">MASTAELQVDVVAADHSVWSGQAARVVARTAEGEIGILPRHEPLLGVLAEGEVRILLTSGEQITAQAEGGFLSVENNRVTIVADRAELSAPVNS</sequence>
<keyword evidence="7 8" id="KW-0066">ATP synthesis</keyword>
<proteinExistence type="inferred from homology"/>
<dbReference type="PANTHER" id="PTHR13822">
    <property type="entry name" value="ATP SYNTHASE DELTA/EPSILON CHAIN"/>
    <property type="match status" value="1"/>
</dbReference>
<keyword evidence="5 8" id="KW-0472">Membrane</keyword>
<keyword evidence="8" id="KW-0375">Hydrogen ion transport</keyword>
<feature type="domain" description="ATP synthase F1 complex delta/epsilon subunit N-terminal" evidence="10">
    <location>
        <begin position="7"/>
        <end position="86"/>
    </location>
</feature>
<dbReference type="SUPFAM" id="SSF51344">
    <property type="entry name" value="Epsilon subunit of F1F0-ATP synthase N-terminal domain"/>
    <property type="match status" value="1"/>
</dbReference>
<dbReference type="NCBIfam" id="NF009977">
    <property type="entry name" value="PRK13442.1"/>
    <property type="match status" value="1"/>
</dbReference>
<comment type="subcellular location">
    <subcellularLocation>
        <location evidence="1 8">Cell membrane</location>
        <topology evidence="1 8">Peripheral membrane protein</topology>
    </subcellularLocation>
</comment>
<dbReference type="Proteomes" id="UP001209083">
    <property type="component" value="Chromosome"/>
</dbReference>
<dbReference type="EMBL" id="CP090958">
    <property type="protein sequence ID" value="WGW10484.1"/>
    <property type="molecule type" value="Genomic_DNA"/>
</dbReference>
<comment type="subunit">
    <text evidence="8 9">F-type ATPases have 2 components, CF(1) - the catalytic core - and CF(0) - the membrane proton channel. CF(1) has five subunits: alpha(3), beta(3), gamma(1), delta(1), epsilon(1). CF(0) has three main subunits: a, b and c.</text>
</comment>
<evidence type="ECO:0000256" key="3">
    <source>
        <dbReference type="ARBA" id="ARBA00022448"/>
    </source>
</evidence>
<dbReference type="NCBIfam" id="TIGR01216">
    <property type="entry name" value="ATP_synt_epsi"/>
    <property type="match status" value="1"/>
</dbReference>
<accession>A0ABY8QQ28</accession>
<keyword evidence="12" id="KW-1185">Reference proteome</keyword>
<evidence type="ECO:0000313" key="11">
    <source>
        <dbReference type="EMBL" id="WGW10484.1"/>
    </source>
</evidence>
<dbReference type="CDD" id="cd12152">
    <property type="entry name" value="F1-ATPase_delta"/>
    <property type="match status" value="1"/>
</dbReference>
<keyword evidence="4 8" id="KW-0406">Ion transport</keyword>
<organism evidence="11 12">
    <name type="scientific">Saxibacter everestensis</name>
    <dbReference type="NCBI Taxonomy" id="2909229"/>
    <lineage>
        <taxon>Bacteria</taxon>
        <taxon>Bacillati</taxon>
        <taxon>Actinomycetota</taxon>
        <taxon>Actinomycetes</taxon>
        <taxon>Micrococcales</taxon>
        <taxon>Brevibacteriaceae</taxon>
        <taxon>Saxibacter</taxon>
    </lineage>
</organism>
<dbReference type="Gene3D" id="2.60.15.10">
    <property type="entry name" value="F0F1 ATP synthase delta/epsilon subunit, N-terminal"/>
    <property type="match status" value="1"/>
</dbReference>
<evidence type="ECO:0000313" key="12">
    <source>
        <dbReference type="Proteomes" id="UP001209083"/>
    </source>
</evidence>
<dbReference type="InterPro" id="IPR001469">
    <property type="entry name" value="ATP_synth_F1_dsu/esu"/>
</dbReference>
<evidence type="ECO:0000256" key="5">
    <source>
        <dbReference type="ARBA" id="ARBA00023136"/>
    </source>
</evidence>
<keyword evidence="6 8" id="KW-0139">CF(1)</keyword>
<evidence type="ECO:0000256" key="4">
    <source>
        <dbReference type="ARBA" id="ARBA00023065"/>
    </source>
</evidence>
<protein>
    <recommendedName>
        <fullName evidence="8">ATP synthase epsilon chain</fullName>
    </recommendedName>
    <alternativeName>
        <fullName evidence="8">ATP synthase F1 sector epsilon subunit</fullName>
    </alternativeName>
    <alternativeName>
        <fullName evidence="8">F-ATPase epsilon subunit</fullName>
    </alternativeName>
</protein>
<name>A0ABY8QQ28_9MICO</name>